<keyword evidence="2" id="KW-1185">Reference proteome</keyword>
<gene>
    <name evidence="1" type="ORF">M5X16_28210</name>
</gene>
<organism evidence="1 2">
    <name type="scientific">Paenibacillus chitinolyticus</name>
    <dbReference type="NCBI Taxonomy" id="79263"/>
    <lineage>
        <taxon>Bacteria</taxon>
        <taxon>Bacillati</taxon>
        <taxon>Bacillota</taxon>
        <taxon>Bacilli</taxon>
        <taxon>Bacillales</taxon>
        <taxon>Paenibacillaceae</taxon>
        <taxon>Paenibacillus</taxon>
    </lineage>
</organism>
<proteinExistence type="predicted"/>
<dbReference type="GeneID" id="95376064"/>
<dbReference type="EMBL" id="JAMDMJ010000053">
    <property type="protein sequence ID" value="MCY9599633.1"/>
    <property type="molecule type" value="Genomic_DNA"/>
</dbReference>
<dbReference type="Proteomes" id="UP001527202">
    <property type="component" value="Unassembled WGS sequence"/>
</dbReference>
<dbReference type="RefSeq" id="WP_129112489.1">
    <property type="nucleotide sequence ID" value="NZ_CP026520.1"/>
</dbReference>
<name>A0ABT4FM92_9BACL</name>
<evidence type="ECO:0000313" key="2">
    <source>
        <dbReference type="Proteomes" id="UP001527202"/>
    </source>
</evidence>
<comment type="caution">
    <text evidence="1">The sequence shown here is derived from an EMBL/GenBank/DDBJ whole genome shotgun (WGS) entry which is preliminary data.</text>
</comment>
<reference evidence="1 2" key="1">
    <citation type="submission" date="2022-05" db="EMBL/GenBank/DDBJ databases">
        <title>Genome Sequencing of Bee-Associated Microbes.</title>
        <authorList>
            <person name="Dunlap C."/>
        </authorList>
    </citation>
    <scope>NUCLEOTIDE SEQUENCE [LARGE SCALE GENOMIC DNA]</scope>
    <source>
        <strain evidence="1 2">NRRL B-23120</strain>
    </source>
</reference>
<accession>A0ABT4FM92</accession>
<protein>
    <submittedName>
        <fullName evidence="1">Uncharacterized protein</fullName>
    </submittedName>
</protein>
<evidence type="ECO:0000313" key="1">
    <source>
        <dbReference type="EMBL" id="MCY9599633.1"/>
    </source>
</evidence>
<sequence>MGNIPEVICSESLTVDEYKIIMSKIWDSHRFGRLSKNRNRICRHIKYVCPNWDLRDGRCFSIGFDDVLFDFRGSYRSMFERIIGWLEGEEPECGGMLVQPK</sequence>